<reference evidence="2" key="2">
    <citation type="journal article" date="2015" name="Fish Shellfish Immunol.">
        <title>Early steps in the European eel (Anguilla anguilla)-Vibrio vulnificus interaction in the gills: Role of the RtxA13 toxin.</title>
        <authorList>
            <person name="Callol A."/>
            <person name="Pajuelo D."/>
            <person name="Ebbesson L."/>
            <person name="Teles M."/>
            <person name="MacKenzie S."/>
            <person name="Amaro C."/>
        </authorList>
    </citation>
    <scope>NUCLEOTIDE SEQUENCE</scope>
</reference>
<feature type="compositionally biased region" description="Basic and acidic residues" evidence="1">
    <location>
        <begin position="1"/>
        <end position="10"/>
    </location>
</feature>
<sequence length="26" mass="2808">MLSTTGEKEQPSPCHLVQNPLQVSSP</sequence>
<reference evidence="2" key="1">
    <citation type="submission" date="2014-11" db="EMBL/GenBank/DDBJ databases">
        <authorList>
            <person name="Amaro Gonzalez C."/>
        </authorList>
    </citation>
    <scope>NUCLEOTIDE SEQUENCE</scope>
</reference>
<organism evidence="2">
    <name type="scientific">Anguilla anguilla</name>
    <name type="common">European freshwater eel</name>
    <name type="synonym">Muraena anguilla</name>
    <dbReference type="NCBI Taxonomy" id="7936"/>
    <lineage>
        <taxon>Eukaryota</taxon>
        <taxon>Metazoa</taxon>
        <taxon>Chordata</taxon>
        <taxon>Craniata</taxon>
        <taxon>Vertebrata</taxon>
        <taxon>Euteleostomi</taxon>
        <taxon>Actinopterygii</taxon>
        <taxon>Neopterygii</taxon>
        <taxon>Teleostei</taxon>
        <taxon>Anguilliformes</taxon>
        <taxon>Anguillidae</taxon>
        <taxon>Anguilla</taxon>
    </lineage>
</organism>
<evidence type="ECO:0000256" key="1">
    <source>
        <dbReference type="SAM" id="MobiDB-lite"/>
    </source>
</evidence>
<name>A0A0E9SXB5_ANGAN</name>
<evidence type="ECO:0000313" key="2">
    <source>
        <dbReference type="EMBL" id="JAH45892.1"/>
    </source>
</evidence>
<feature type="region of interest" description="Disordered" evidence="1">
    <location>
        <begin position="1"/>
        <end position="26"/>
    </location>
</feature>
<protein>
    <submittedName>
        <fullName evidence="2">Uncharacterized protein</fullName>
    </submittedName>
</protein>
<dbReference type="AlphaFoldDB" id="A0A0E9SXB5"/>
<proteinExistence type="predicted"/>
<accession>A0A0E9SXB5</accession>
<dbReference type="EMBL" id="GBXM01062685">
    <property type="protein sequence ID" value="JAH45892.1"/>
    <property type="molecule type" value="Transcribed_RNA"/>
</dbReference>